<protein>
    <submittedName>
        <fullName evidence="2">Uncharacterized protein</fullName>
    </submittedName>
</protein>
<organism evidence="2 3">
    <name type="scientific">Caenorhabditis bovis</name>
    <dbReference type="NCBI Taxonomy" id="2654633"/>
    <lineage>
        <taxon>Eukaryota</taxon>
        <taxon>Metazoa</taxon>
        <taxon>Ecdysozoa</taxon>
        <taxon>Nematoda</taxon>
        <taxon>Chromadorea</taxon>
        <taxon>Rhabditida</taxon>
        <taxon>Rhabditina</taxon>
        <taxon>Rhabditomorpha</taxon>
        <taxon>Rhabditoidea</taxon>
        <taxon>Rhabditidae</taxon>
        <taxon>Peloderinae</taxon>
        <taxon>Caenorhabditis</taxon>
    </lineage>
</organism>
<keyword evidence="1" id="KW-0812">Transmembrane</keyword>
<dbReference type="EMBL" id="CADEPM010000002">
    <property type="protein sequence ID" value="CAB3399239.1"/>
    <property type="molecule type" value="Genomic_DNA"/>
</dbReference>
<keyword evidence="1" id="KW-0472">Membrane</keyword>
<comment type="caution">
    <text evidence="2">The sequence shown here is derived from an EMBL/GenBank/DDBJ whole genome shotgun (WGS) entry which is preliminary data.</text>
</comment>
<proteinExistence type="predicted"/>
<dbReference type="Proteomes" id="UP000494206">
    <property type="component" value="Unassembled WGS sequence"/>
</dbReference>
<evidence type="ECO:0000313" key="2">
    <source>
        <dbReference type="EMBL" id="CAB3399239.1"/>
    </source>
</evidence>
<reference evidence="2 3" key="1">
    <citation type="submission" date="2020-04" db="EMBL/GenBank/DDBJ databases">
        <authorList>
            <person name="Laetsch R D."/>
            <person name="Stevens L."/>
            <person name="Kumar S."/>
            <person name="Blaxter L. M."/>
        </authorList>
    </citation>
    <scope>NUCLEOTIDE SEQUENCE [LARGE SCALE GENOMIC DNA]</scope>
</reference>
<keyword evidence="3" id="KW-1185">Reference proteome</keyword>
<gene>
    <name evidence="2" type="ORF">CBOVIS_LOCUS2395</name>
</gene>
<feature type="transmembrane region" description="Helical" evidence="1">
    <location>
        <begin position="12"/>
        <end position="31"/>
    </location>
</feature>
<evidence type="ECO:0000256" key="1">
    <source>
        <dbReference type="SAM" id="Phobius"/>
    </source>
</evidence>
<dbReference type="AlphaFoldDB" id="A0A8S1EEL7"/>
<sequence length="68" mass="8001">MDFRPLIFRSQWLGIALGILSYIRTVIFNTLVDYFEISADKKYSVGVVLTVVFWFLVFFGYNKVRGRI</sequence>
<keyword evidence="1" id="KW-1133">Transmembrane helix</keyword>
<accession>A0A8S1EEL7</accession>
<feature type="transmembrane region" description="Helical" evidence="1">
    <location>
        <begin position="43"/>
        <end position="61"/>
    </location>
</feature>
<evidence type="ECO:0000313" key="3">
    <source>
        <dbReference type="Proteomes" id="UP000494206"/>
    </source>
</evidence>
<name>A0A8S1EEL7_9PELO</name>